<sequence length="346" mass="38621">MAFTIEEMPGTAFLAFPGAGHFLAQELEERLGLSVRDAQEYGDLLYFPALSPEECAAKSGGARESAAYWSACTLYKPLRICFGSVGEAASALRSIQRNWAFYPLSLFRRGSLILQKLPYIHRGIKTFPYEIPASPMGFFCLLDRNAMLASAATSSPLPLGLLELEEDHENPPSRAYRKLQEALCRSHFLLGSPFPAANERGLDAGACPGGWTWVLAEAGCSVLAVDRTPLHPSLMRRRGVSFLRHDAFTLPPQELGEFDWVLSDVICYPERLLDWVHRWLDSGLCRRMICTVKMQGAADWGLLEEFARLPDSRLIHLNTNKHELTFLHVRNPLPGTEENSRTAQNA</sequence>
<protein>
    <submittedName>
        <fullName evidence="2">SAM-dependent methyltransferase</fullName>
    </submittedName>
</protein>
<dbReference type="GO" id="GO:0032259">
    <property type="term" value="P:methylation"/>
    <property type="evidence" value="ECO:0007669"/>
    <property type="project" value="UniProtKB-KW"/>
</dbReference>
<accession>A0A9D9HH16</accession>
<dbReference type="InterPro" id="IPR002877">
    <property type="entry name" value="RNA_MeTrfase_FtsJ_dom"/>
</dbReference>
<dbReference type="InterPro" id="IPR029063">
    <property type="entry name" value="SAM-dependent_MTases_sf"/>
</dbReference>
<dbReference type="PANTHER" id="PTHR37524">
    <property type="entry name" value="RIBOSOMAL RNA LARGE SUBUNIT METHYLTRANSFERASE M"/>
    <property type="match status" value="1"/>
</dbReference>
<dbReference type="Proteomes" id="UP000823616">
    <property type="component" value="Unassembled WGS sequence"/>
</dbReference>
<dbReference type="CDD" id="cd02440">
    <property type="entry name" value="AdoMet_MTases"/>
    <property type="match status" value="1"/>
</dbReference>
<reference evidence="2" key="1">
    <citation type="submission" date="2020-10" db="EMBL/GenBank/DDBJ databases">
        <authorList>
            <person name="Gilroy R."/>
        </authorList>
    </citation>
    <scope>NUCLEOTIDE SEQUENCE</scope>
    <source>
        <strain evidence="2">B3-4054</strain>
    </source>
</reference>
<evidence type="ECO:0000259" key="1">
    <source>
        <dbReference type="Pfam" id="PF01728"/>
    </source>
</evidence>
<dbReference type="SUPFAM" id="SSF53335">
    <property type="entry name" value="S-adenosyl-L-methionine-dependent methyltransferases"/>
    <property type="match status" value="1"/>
</dbReference>
<keyword evidence="2" id="KW-0808">Transferase</keyword>
<name>A0A9D9HH16_9SPIR</name>
<organism evidence="2 3">
    <name type="scientific">Candidatus Avitreponema avistercoris</name>
    <dbReference type="NCBI Taxonomy" id="2840705"/>
    <lineage>
        <taxon>Bacteria</taxon>
        <taxon>Pseudomonadati</taxon>
        <taxon>Spirochaetota</taxon>
        <taxon>Spirochaetia</taxon>
        <taxon>Spirochaetales</taxon>
        <taxon>Candidatus Avitreponema</taxon>
    </lineage>
</organism>
<keyword evidence="2" id="KW-0489">Methyltransferase</keyword>
<gene>
    <name evidence="2" type="ORF">IAA96_03125</name>
</gene>
<evidence type="ECO:0000313" key="3">
    <source>
        <dbReference type="Proteomes" id="UP000823616"/>
    </source>
</evidence>
<proteinExistence type="predicted"/>
<reference evidence="2" key="2">
    <citation type="journal article" date="2021" name="PeerJ">
        <title>Extensive microbial diversity within the chicken gut microbiome revealed by metagenomics and culture.</title>
        <authorList>
            <person name="Gilroy R."/>
            <person name="Ravi A."/>
            <person name="Getino M."/>
            <person name="Pursley I."/>
            <person name="Horton D.L."/>
            <person name="Alikhan N.F."/>
            <person name="Baker D."/>
            <person name="Gharbi K."/>
            <person name="Hall N."/>
            <person name="Watson M."/>
            <person name="Adriaenssens E.M."/>
            <person name="Foster-Nyarko E."/>
            <person name="Jarju S."/>
            <person name="Secka A."/>
            <person name="Antonio M."/>
            <person name="Oren A."/>
            <person name="Chaudhuri R.R."/>
            <person name="La Ragione R."/>
            <person name="Hildebrand F."/>
            <person name="Pallen M.J."/>
        </authorList>
    </citation>
    <scope>NUCLEOTIDE SEQUENCE</scope>
    <source>
        <strain evidence="2">B3-4054</strain>
    </source>
</reference>
<dbReference type="Pfam" id="PF01728">
    <property type="entry name" value="FtsJ"/>
    <property type="match status" value="1"/>
</dbReference>
<dbReference type="AlphaFoldDB" id="A0A9D9HH16"/>
<comment type="caution">
    <text evidence="2">The sequence shown here is derived from an EMBL/GenBank/DDBJ whole genome shotgun (WGS) entry which is preliminary data.</text>
</comment>
<feature type="domain" description="Ribosomal RNA methyltransferase FtsJ" evidence="1">
    <location>
        <begin position="173"/>
        <end position="266"/>
    </location>
</feature>
<dbReference type="Gene3D" id="3.40.50.150">
    <property type="entry name" value="Vaccinia Virus protein VP39"/>
    <property type="match status" value="1"/>
</dbReference>
<evidence type="ECO:0000313" key="2">
    <source>
        <dbReference type="EMBL" id="MBO8450078.1"/>
    </source>
</evidence>
<dbReference type="PANTHER" id="PTHR37524:SF2">
    <property type="entry name" value="RIBOSOMAL RNA METHYLTRANSFERASE FTSJ DOMAIN-CONTAINING PROTEIN"/>
    <property type="match status" value="1"/>
</dbReference>
<dbReference type="EMBL" id="JADIMS010000051">
    <property type="protein sequence ID" value="MBO8450078.1"/>
    <property type="molecule type" value="Genomic_DNA"/>
</dbReference>
<dbReference type="GO" id="GO:0008168">
    <property type="term" value="F:methyltransferase activity"/>
    <property type="evidence" value="ECO:0007669"/>
    <property type="project" value="UniProtKB-KW"/>
</dbReference>